<dbReference type="GO" id="GO:0005948">
    <property type="term" value="C:acetolactate synthase complex"/>
    <property type="evidence" value="ECO:0007669"/>
    <property type="project" value="TreeGrafter"/>
</dbReference>
<comment type="similarity">
    <text evidence="2">Belongs to the TPP enzyme family.</text>
</comment>
<dbReference type="SUPFAM" id="SSF52467">
    <property type="entry name" value="DHS-like NAD/FAD-binding domain"/>
    <property type="match status" value="1"/>
</dbReference>
<dbReference type="SUPFAM" id="SSF52518">
    <property type="entry name" value="Thiamin diphosphate-binding fold (THDP-binding)"/>
    <property type="match status" value="1"/>
</dbReference>
<dbReference type="InterPro" id="IPR012001">
    <property type="entry name" value="Thiamin_PyroP_enz_TPP-bd_dom"/>
</dbReference>
<dbReference type="GO" id="GO:0003984">
    <property type="term" value="F:acetolactate synthase activity"/>
    <property type="evidence" value="ECO:0007669"/>
    <property type="project" value="TreeGrafter"/>
</dbReference>
<dbReference type="FunFam" id="3.40.50.970:FF:000007">
    <property type="entry name" value="Acetolactate synthase"/>
    <property type="match status" value="1"/>
</dbReference>
<evidence type="ECO:0008006" key="6">
    <source>
        <dbReference type="Google" id="ProtNLM"/>
    </source>
</evidence>
<dbReference type="InterPro" id="IPR045229">
    <property type="entry name" value="TPP_enz"/>
</dbReference>
<dbReference type="GO" id="GO:0000287">
    <property type="term" value="F:magnesium ion binding"/>
    <property type="evidence" value="ECO:0007669"/>
    <property type="project" value="InterPro"/>
</dbReference>
<evidence type="ECO:0000313" key="5">
    <source>
        <dbReference type="EMBL" id="SVB29651.1"/>
    </source>
</evidence>
<dbReference type="GO" id="GO:0030976">
    <property type="term" value="F:thiamine pyrophosphate binding"/>
    <property type="evidence" value="ECO:0007669"/>
    <property type="project" value="InterPro"/>
</dbReference>
<feature type="domain" description="Thiamine pyrophosphate enzyme central" evidence="3">
    <location>
        <begin position="197"/>
        <end position="283"/>
    </location>
</feature>
<evidence type="ECO:0000259" key="4">
    <source>
        <dbReference type="Pfam" id="PF02776"/>
    </source>
</evidence>
<dbReference type="Pfam" id="PF02776">
    <property type="entry name" value="TPP_enzyme_N"/>
    <property type="match status" value="1"/>
</dbReference>
<dbReference type="GO" id="GO:0050660">
    <property type="term" value="F:flavin adenine dinucleotide binding"/>
    <property type="evidence" value="ECO:0007669"/>
    <property type="project" value="TreeGrafter"/>
</dbReference>
<dbReference type="InterPro" id="IPR012000">
    <property type="entry name" value="Thiamin_PyroP_enz_cen_dom"/>
</dbReference>
<dbReference type="InterPro" id="IPR029061">
    <property type="entry name" value="THDP-binding"/>
</dbReference>
<evidence type="ECO:0000256" key="2">
    <source>
        <dbReference type="ARBA" id="ARBA00007812"/>
    </source>
</evidence>
<name>A0A382CVU2_9ZZZZ</name>
<protein>
    <recommendedName>
        <fullName evidence="6">Thiamine pyrophosphate enzyme N-terminal TPP-binding domain-containing protein</fullName>
    </recommendedName>
</protein>
<gene>
    <name evidence="5" type="ORF">METZ01_LOCUS182505</name>
</gene>
<comment type="cofactor">
    <cofactor evidence="1">
        <name>thiamine diphosphate</name>
        <dbReference type="ChEBI" id="CHEBI:58937"/>
    </cofactor>
</comment>
<proteinExistence type="inferred from homology"/>
<reference evidence="5" key="1">
    <citation type="submission" date="2018-05" db="EMBL/GenBank/DDBJ databases">
        <authorList>
            <person name="Lanie J.A."/>
            <person name="Ng W.-L."/>
            <person name="Kazmierczak K.M."/>
            <person name="Andrzejewski T.M."/>
            <person name="Davidsen T.M."/>
            <person name="Wayne K.J."/>
            <person name="Tettelin H."/>
            <person name="Glass J.I."/>
            <person name="Rusch D."/>
            <person name="Podicherti R."/>
            <person name="Tsui H.-C.T."/>
            <person name="Winkler M.E."/>
        </authorList>
    </citation>
    <scope>NUCLEOTIDE SEQUENCE</scope>
</reference>
<dbReference type="GO" id="GO:0009099">
    <property type="term" value="P:L-valine biosynthetic process"/>
    <property type="evidence" value="ECO:0007669"/>
    <property type="project" value="TreeGrafter"/>
</dbReference>
<dbReference type="InterPro" id="IPR029035">
    <property type="entry name" value="DHS-like_NAD/FAD-binding_dom"/>
</dbReference>
<feature type="non-terminal residue" evidence="5">
    <location>
        <position position="285"/>
    </location>
</feature>
<dbReference type="Pfam" id="PF00205">
    <property type="entry name" value="TPP_enzyme_M"/>
    <property type="match status" value="1"/>
</dbReference>
<dbReference type="PANTHER" id="PTHR18968:SF166">
    <property type="entry name" value="2-HYDROXYACYL-COA LYASE 2"/>
    <property type="match status" value="1"/>
</dbReference>
<dbReference type="GO" id="GO:0009097">
    <property type="term" value="P:isoleucine biosynthetic process"/>
    <property type="evidence" value="ECO:0007669"/>
    <property type="project" value="TreeGrafter"/>
</dbReference>
<sequence>MNGAQWLVETLRRRGVGMVFALCGNGLKPFLDACIDQQMQVIDVRNEQSAAYMADTWGRLTKRIGVVAVSAGPGHTNALTGLANAFWDGGPMLLISGCASLQTRGMGHFQELDQVEMASPVCKYARLINSVEVLEHEVVKALRLAVSGRPGPVHLTVPVDVLSAMMPDSAVCQFEMSSSSVDQVNPVSTGDQDLIYSAVENLATADRPAMVVGNGAFYADAWQPLAEFAKKTSVPIFSSMWSRGAIEKPIPEYVGTTFSGPTNGAYACLSETDVVLLLGVQVDYR</sequence>
<dbReference type="Gene3D" id="3.40.50.1220">
    <property type="entry name" value="TPP-binding domain"/>
    <property type="match status" value="1"/>
</dbReference>
<organism evidence="5">
    <name type="scientific">marine metagenome</name>
    <dbReference type="NCBI Taxonomy" id="408172"/>
    <lineage>
        <taxon>unclassified sequences</taxon>
        <taxon>metagenomes</taxon>
        <taxon>ecological metagenomes</taxon>
    </lineage>
</organism>
<dbReference type="AlphaFoldDB" id="A0A382CVU2"/>
<dbReference type="EMBL" id="UINC01036141">
    <property type="protein sequence ID" value="SVB29651.1"/>
    <property type="molecule type" value="Genomic_DNA"/>
</dbReference>
<dbReference type="PANTHER" id="PTHR18968">
    <property type="entry name" value="THIAMINE PYROPHOSPHATE ENZYMES"/>
    <property type="match status" value="1"/>
</dbReference>
<evidence type="ECO:0000259" key="3">
    <source>
        <dbReference type="Pfam" id="PF00205"/>
    </source>
</evidence>
<dbReference type="Gene3D" id="3.40.50.970">
    <property type="match status" value="1"/>
</dbReference>
<dbReference type="CDD" id="cd07035">
    <property type="entry name" value="TPP_PYR_POX_like"/>
    <property type="match status" value="1"/>
</dbReference>
<evidence type="ECO:0000256" key="1">
    <source>
        <dbReference type="ARBA" id="ARBA00001964"/>
    </source>
</evidence>
<accession>A0A382CVU2</accession>
<feature type="domain" description="Thiamine pyrophosphate enzyme N-terminal TPP-binding" evidence="4">
    <location>
        <begin position="1"/>
        <end position="117"/>
    </location>
</feature>